<feature type="region of interest" description="Disordered" evidence="2">
    <location>
        <begin position="966"/>
        <end position="988"/>
    </location>
</feature>
<reference evidence="3" key="1">
    <citation type="journal article" date="2023" name="Mol. Phylogenet. Evol.">
        <title>Genome-scale phylogeny and comparative genomics of the fungal order Sordariales.</title>
        <authorList>
            <person name="Hensen N."/>
            <person name="Bonometti L."/>
            <person name="Westerberg I."/>
            <person name="Brannstrom I.O."/>
            <person name="Guillou S."/>
            <person name="Cros-Aarteil S."/>
            <person name="Calhoun S."/>
            <person name="Haridas S."/>
            <person name="Kuo A."/>
            <person name="Mondo S."/>
            <person name="Pangilinan J."/>
            <person name="Riley R."/>
            <person name="LaButti K."/>
            <person name="Andreopoulos B."/>
            <person name="Lipzen A."/>
            <person name="Chen C."/>
            <person name="Yan M."/>
            <person name="Daum C."/>
            <person name="Ng V."/>
            <person name="Clum A."/>
            <person name="Steindorff A."/>
            <person name="Ohm R.A."/>
            <person name="Martin F."/>
            <person name="Silar P."/>
            <person name="Natvig D.O."/>
            <person name="Lalanne C."/>
            <person name="Gautier V."/>
            <person name="Ament-Velasquez S.L."/>
            <person name="Kruys A."/>
            <person name="Hutchinson M.I."/>
            <person name="Powell A.J."/>
            <person name="Barry K."/>
            <person name="Miller A.N."/>
            <person name="Grigoriev I.V."/>
            <person name="Debuchy R."/>
            <person name="Gladieux P."/>
            <person name="Hiltunen Thoren M."/>
            <person name="Johannesson H."/>
        </authorList>
    </citation>
    <scope>NUCLEOTIDE SEQUENCE</scope>
    <source>
        <strain evidence="3">CBS 560.94</strain>
    </source>
</reference>
<dbReference type="EMBL" id="JAUEPP010000003">
    <property type="protein sequence ID" value="KAK3348256.1"/>
    <property type="molecule type" value="Genomic_DNA"/>
</dbReference>
<reference evidence="3" key="2">
    <citation type="submission" date="2023-06" db="EMBL/GenBank/DDBJ databases">
        <authorList>
            <consortium name="Lawrence Berkeley National Laboratory"/>
            <person name="Haridas S."/>
            <person name="Hensen N."/>
            <person name="Bonometti L."/>
            <person name="Westerberg I."/>
            <person name="Brannstrom I.O."/>
            <person name="Guillou S."/>
            <person name="Cros-Aarteil S."/>
            <person name="Calhoun S."/>
            <person name="Kuo A."/>
            <person name="Mondo S."/>
            <person name="Pangilinan J."/>
            <person name="Riley R."/>
            <person name="Labutti K."/>
            <person name="Andreopoulos B."/>
            <person name="Lipzen A."/>
            <person name="Chen C."/>
            <person name="Yanf M."/>
            <person name="Daum C."/>
            <person name="Ng V."/>
            <person name="Clum A."/>
            <person name="Steindorff A."/>
            <person name="Ohm R."/>
            <person name="Martin F."/>
            <person name="Silar P."/>
            <person name="Natvig D."/>
            <person name="Lalanne C."/>
            <person name="Gautier V."/>
            <person name="Ament-Velasquez S.L."/>
            <person name="Kruys A."/>
            <person name="Hutchinson M.I."/>
            <person name="Powell A.J."/>
            <person name="Barry K."/>
            <person name="Miller A.N."/>
            <person name="Grigoriev I.V."/>
            <person name="Debuchy R."/>
            <person name="Gladieux P."/>
            <person name="Thoren M.H."/>
            <person name="Johannesson H."/>
        </authorList>
    </citation>
    <scope>NUCLEOTIDE SEQUENCE</scope>
    <source>
        <strain evidence="3">CBS 560.94</strain>
    </source>
</reference>
<keyword evidence="4" id="KW-1185">Reference proteome</keyword>
<dbReference type="RefSeq" id="XP_062683338.1">
    <property type="nucleotide sequence ID" value="XM_062830495.1"/>
</dbReference>
<accession>A0AAE0JIG4</accession>
<dbReference type="GeneID" id="87867649"/>
<organism evidence="3 4">
    <name type="scientific">Neurospora tetraspora</name>
    <dbReference type="NCBI Taxonomy" id="94610"/>
    <lineage>
        <taxon>Eukaryota</taxon>
        <taxon>Fungi</taxon>
        <taxon>Dikarya</taxon>
        <taxon>Ascomycota</taxon>
        <taxon>Pezizomycotina</taxon>
        <taxon>Sordariomycetes</taxon>
        <taxon>Sordariomycetidae</taxon>
        <taxon>Sordariales</taxon>
        <taxon>Sordariaceae</taxon>
        <taxon>Neurospora</taxon>
    </lineage>
</organism>
<dbReference type="AlphaFoldDB" id="A0AAE0JIG4"/>
<feature type="compositionally biased region" description="Basic and acidic residues" evidence="2">
    <location>
        <begin position="971"/>
        <end position="981"/>
    </location>
</feature>
<proteinExistence type="inferred from homology"/>
<comment type="similarity">
    <text evidence="1">Belongs to the MDM20/NAA25 family.</text>
</comment>
<evidence type="ECO:0000313" key="4">
    <source>
        <dbReference type="Proteomes" id="UP001278500"/>
    </source>
</evidence>
<gene>
    <name evidence="3" type="ORF">B0H65DRAFT_571971</name>
</gene>
<comment type="caution">
    <text evidence="3">The sequence shown here is derived from an EMBL/GenBank/DDBJ whole genome shotgun (WGS) entry which is preliminary data.</text>
</comment>
<evidence type="ECO:0000313" key="3">
    <source>
        <dbReference type="EMBL" id="KAK3348256.1"/>
    </source>
</evidence>
<dbReference type="InterPro" id="IPR019183">
    <property type="entry name" value="NAA25_NatB_aux_su"/>
</dbReference>
<dbReference type="PANTHER" id="PTHR22767">
    <property type="entry name" value="N-TERMINAL ACETYLTRANSFERASE-RELATED"/>
    <property type="match status" value="1"/>
</dbReference>
<protein>
    <submittedName>
        <fullName evidence="3">N-acetyltransferase B complex non catalytic subunit-domain-containing protein</fullName>
    </submittedName>
</protein>
<dbReference type="PANTHER" id="PTHR22767:SF3">
    <property type="entry name" value="N-ALPHA-ACETYLTRANSFERASE 25, NATB AUXILIARY SUBUNIT"/>
    <property type="match status" value="1"/>
</dbReference>
<dbReference type="GO" id="GO:0031416">
    <property type="term" value="C:NatB complex"/>
    <property type="evidence" value="ECO:0007669"/>
    <property type="project" value="TreeGrafter"/>
</dbReference>
<name>A0AAE0JIG4_9PEZI</name>
<dbReference type="Pfam" id="PF09797">
    <property type="entry name" value="NatB_MDM20"/>
    <property type="match status" value="1"/>
</dbReference>
<sequence>MSYGRYGRPALKNTVDVQLQTAFTDGNWNTVIRLADKRFKSLKDPYYEAIRIAAESQLDGTTERCTALIAIDELVKSKAVPDYDTLELLEWAAREYLYDTEYAETLGPLRARWVKANPKSKFAVKCLQSCLEYWDLVSAQQIATTLDKAFANSGDRQYMFWSITLTYLLSVSPQCSEASKKVYSLLVVKQLERAADITENCEKVEPKDRGLLQEEEISLYYRVMLSHGSKEDFISRMQSPKLGPLAQLKHGRKDLFYQALNAYESWGEWDRIYDLCRQALRLGLDGATPTFSVCDYKVWKKFALAASKSKDQETALGEVQSILKEFIALKTNTAMYKKNIALALLDTAFRQPVVPGSSGNDSGLTPRVIQIGLYLDSYFDKLSAFDDVKDFVAELSFEEVKGLMEEVLPKMLEEKSEKSSQVILKSLICKLRYLLTTCTQTLSHNPSVVDGQEQDKPYQCRLCSTLTSLPCESCLRSVVTEAAQIYQQIVDDSELLAAIPRLDKDPRIDLALVMGNSILKLSGLRPRASDVAPAPLRDVNPSLFLQAVLVLDTQLKVTPSDVALRLLLAQLYLLLGCASYAYQIWTPLDVKRTIQDSLSPLFFDRISSLSPGLFTGTRPLMEPLRLYYNNSLHSSCPLRIWDAFGSGSYSSILEMTEFDSKLRRSCTLMMSIVEERRATRAFGGKIECEIGDLALTENIDDTTTLLNKTDYGSFVNLESPQGPPIQEFLRIGPELSNERAHLSFLSEQYLDLIHHKPPKDHRPYKPSEAALKERAYTFETLSQLNNSLTSFIHRPTTPSALTSPEATYYTIISLLSAAVLTALSTTRADPYPSETMSVITSSIRTAFTGLRTRFTSSSSPPSKGGVDETFHSLTDTHTLSHVRATALAMRHSAAFVQAWNDRELARDRSGKSTLHKDGLAELKALDAMAAKTITEVKGHIQKLKEALGQGGWLDKMLDWTFGAGAGAGASEDGKEGKEEGKGQTSEKAALVRKAVEDVVGGREGAEEWVGKVVESWGQGVKGWGLVRME</sequence>
<dbReference type="Proteomes" id="UP001278500">
    <property type="component" value="Unassembled WGS sequence"/>
</dbReference>
<evidence type="ECO:0000256" key="2">
    <source>
        <dbReference type="SAM" id="MobiDB-lite"/>
    </source>
</evidence>
<evidence type="ECO:0000256" key="1">
    <source>
        <dbReference type="ARBA" id="ARBA00006298"/>
    </source>
</evidence>